<dbReference type="GO" id="GO:0023052">
    <property type="term" value="P:signaling"/>
    <property type="evidence" value="ECO:0007669"/>
    <property type="project" value="InterPro"/>
</dbReference>
<feature type="compositionally biased region" description="Basic and acidic residues" evidence="2">
    <location>
        <begin position="259"/>
        <end position="269"/>
    </location>
</feature>
<evidence type="ECO:0000256" key="1">
    <source>
        <dbReference type="ARBA" id="ARBA00008839"/>
    </source>
</evidence>
<dbReference type="GO" id="GO:0098978">
    <property type="term" value="C:glutamatergic synapse"/>
    <property type="evidence" value="ECO:0007669"/>
    <property type="project" value="TreeGrafter"/>
</dbReference>
<comment type="similarity">
    <text evidence="1">Belongs to the SAPAP family.</text>
</comment>
<accession>A0A8D2PW38</accession>
<evidence type="ECO:0000313" key="4">
    <source>
        <dbReference type="Proteomes" id="UP000694401"/>
    </source>
</evidence>
<keyword evidence="4" id="KW-1185">Reference proteome</keyword>
<evidence type="ECO:0008006" key="5">
    <source>
        <dbReference type="Google" id="ProtNLM"/>
    </source>
</evidence>
<dbReference type="AlphaFoldDB" id="A0A8D2PW38"/>
<dbReference type="PANTHER" id="PTHR12353">
    <property type="entry name" value="DISKS LARGE-ASSOCIATED PROTEIN DAP SAP90/PSD-95-ASSOCIATED PROTEIN"/>
    <property type="match status" value="1"/>
</dbReference>
<feature type="region of interest" description="Disordered" evidence="2">
    <location>
        <begin position="207"/>
        <end position="269"/>
    </location>
</feature>
<feature type="compositionally biased region" description="Low complexity" evidence="2">
    <location>
        <begin position="94"/>
        <end position="109"/>
    </location>
</feature>
<feature type="compositionally biased region" description="Polar residues" evidence="2">
    <location>
        <begin position="222"/>
        <end position="238"/>
    </location>
</feature>
<reference evidence="3" key="2">
    <citation type="submission" date="2025-09" db="UniProtKB">
        <authorList>
            <consortium name="Ensembl"/>
        </authorList>
    </citation>
    <scope>IDENTIFICATION</scope>
</reference>
<name>A0A8D2PW38_ZOSLA</name>
<organism evidence="3 4">
    <name type="scientific">Zosterops lateralis melanops</name>
    <dbReference type="NCBI Taxonomy" id="1220523"/>
    <lineage>
        <taxon>Eukaryota</taxon>
        <taxon>Metazoa</taxon>
        <taxon>Chordata</taxon>
        <taxon>Craniata</taxon>
        <taxon>Vertebrata</taxon>
        <taxon>Euteleostomi</taxon>
        <taxon>Archelosauria</taxon>
        <taxon>Archosauria</taxon>
        <taxon>Dinosauria</taxon>
        <taxon>Saurischia</taxon>
        <taxon>Theropoda</taxon>
        <taxon>Coelurosauria</taxon>
        <taxon>Aves</taxon>
        <taxon>Neognathae</taxon>
        <taxon>Neoaves</taxon>
        <taxon>Telluraves</taxon>
        <taxon>Australaves</taxon>
        <taxon>Passeriformes</taxon>
        <taxon>Sylvioidea</taxon>
        <taxon>Zosteropidae</taxon>
        <taxon>Zosterops</taxon>
    </lineage>
</organism>
<dbReference type="PANTHER" id="PTHR12353:SF19">
    <property type="entry name" value="DISKS LARGE-ASSOCIATED PROTEIN 4"/>
    <property type="match status" value="1"/>
</dbReference>
<dbReference type="GO" id="GO:0099572">
    <property type="term" value="C:postsynaptic specialization"/>
    <property type="evidence" value="ECO:0007669"/>
    <property type="project" value="TreeGrafter"/>
</dbReference>
<evidence type="ECO:0000256" key="2">
    <source>
        <dbReference type="SAM" id="MobiDB-lite"/>
    </source>
</evidence>
<protein>
    <recommendedName>
        <fullName evidence="5">DLG associated protein 4</fullName>
    </recommendedName>
</protein>
<reference evidence="3" key="1">
    <citation type="submission" date="2025-08" db="UniProtKB">
        <authorList>
            <consortium name="Ensembl"/>
        </authorList>
    </citation>
    <scope>IDENTIFICATION</scope>
</reference>
<dbReference type="InterPro" id="IPR005026">
    <property type="entry name" value="SAPAP"/>
</dbReference>
<dbReference type="Ensembl" id="ENSZLMT00000017332.1">
    <property type="protein sequence ID" value="ENSZLMP00000016863.1"/>
    <property type="gene ID" value="ENSZLMG00000011710.1"/>
</dbReference>
<evidence type="ECO:0000313" key="3">
    <source>
        <dbReference type="Ensembl" id="ENSZLMP00000016863.1"/>
    </source>
</evidence>
<dbReference type="Proteomes" id="UP000694401">
    <property type="component" value="Unassembled WGS sequence"/>
</dbReference>
<sequence>IQLKTLKIPHDPSGPRIVGMCHPSYLLTLPFLLQVPHGEWNNTLSREKDSEIPCRRMRSGSYIKAMGDDDSEDSETSPKPSPKTAARRQSYLKATQQSLSEQSTTQSAAPAMGTPSYPLSAGRSLDRLDSVEILLPPKFPTWEEEYNQISDSAPEPELGEQYEPVCDSTYSEAESAAAEVLDLPLPSYFRSRSHSYLRAIQAGCSQEDDTGSVRSISPPPTGSLSGSRTLPTNSSECSSLDVGAGMADGPWVKGGVTSRSREETLPALL</sequence>
<feature type="region of interest" description="Disordered" evidence="2">
    <location>
        <begin position="62"/>
        <end position="121"/>
    </location>
</feature>
<proteinExistence type="inferred from homology"/>
<dbReference type="GO" id="GO:0060090">
    <property type="term" value="F:molecular adaptor activity"/>
    <property type="evidence" value="ECO:0007669"/>
    <property type="project" value="TreeGrafter"/>
</dbReference>